<accession>A3QI44</accession>
<dbReference type="EMBL" id="CP000606">
    <property type="protein sequence ID" value="ABO25142.1"/>
    <property type="molecule type" value="Genomic_DNA"/>
</dbReference>
<name>A3QI44_SHELP</name>
<evidence type="ECO:0008006" key="4">
    <source>
        <dbReference type="Google" id="ProtNLM"/>
    </source>
</evidence>
<keyword evidence="1" id="KW-0732">Signal</keyword>
<gene>
    <name evidence="2" type="ordered locus">Shew_3276</name>
</gene>
<protein>
    <recommendedName>
        <fullName evidence="4">Bacterial surface antigen (D15) domain-containing protein</fullName>
    </recommendedName>
</protein>
<dbReference type="HOGENOM" id="CLU_705850_0_0_6"/>
<organism evidence="2 3">
    <name type="scientific">Shewanella loihica (strain ATCC BAA-1088 / PV-4)</name>
    <dbReference type="NCBI Taxonomy" id="323850"/>
    <lineage>
        <taxon>Bacteria</taxon>
        <taxon>Pseudomonadati</taxon>
        <taxon>Pseudomonadota</taxon>
        <taxon>Gammaproteobacteria</taxon>
        <taxon>Alteromonadales</taxon>
        <taxon>Shewanellaceae</taxon>
        <taxon>Shewanella</taxon>
    </lineage>
</organism>
<evidence type="ECO:0000256" key="1">
    <source>
        <dbReference type="SAM" id="SignalP"/>
    </source>
</evidence>
<evidence type="ECO:0000313" key="3">
    <source>
        <dbReference type="Proteomes" id="UP000001558"/>
    </source>
</evidence>
<dbReference type="STRING" id="323850.Shew_3276"/>
<proteinExistence type="predicted"/>
<feature type="chain" id="PRO_5002657385" description="Bacterial surface antigen (D15) domain-containing protein" evidence="1">
    <location>
        <begin position="37"/>
        <end position="429"/>
    </location>
</feature>
<dbReference type="AlphaFoldDB" id="A3QI44"/>
<reference evidence="2 3" key="1">
    <citation type="submission" date="2007-03" db="EMBL/GenBank/DDBJ databases">
        <title>Complete sequence of Shewanella loihica PV-4.</title>
        <authorList>
            <consortium name="US DOE Joint Genome Institute"/>
            <person name="Copeland A."/>
            <person name="Lucas S."/>
            <person name="Lapidus A."/>
            <person name="Barry K."/>
            <person name="Detter J.C."/>
            <person name="Glavina del Rio T."/>
            <person name="Hammon N."/>
            <person name="Israni S."/>
            <person name="Dalin E."/>
            <person name="Tice H."/>
            <person name="Pitluck S."/>
            <person name="Chain P."/>
            <person name="Malfatti S."/>
            <person name="Shin M."/>
            <person name="Vergez L."/>
            <person name="Schmutz J."/>
            <person name="Larimer F."/>
            <person name="Land M."/>
            <person name="Hauser L."/>
            <person name="Kyrpides N."/>
            <person name="Mikhailova N."/>
            <person name="Romine M.F."/>
            <person name="Serres G."/>
            <person name="Fredrickson J."/>
            <person name="Tiedje J."/>
            <person name="Richardson P."/>
        </authorList>
    </citation>
    <scope>NUCLEOTIDE SEQUENCE [LARGE SCALE GENOMIC DNA]</scope>
    <source>
        <strain evidence="3">ATCC BAA-1088 / PV-4</strain>
    </source>
</reference>
<dbReference type="Gene3D" id="2.40.160.50">
    <property type="entry name" value="membrane protein fhac: a member of the omp85/tpsb transporter family"/>
    <property type="match status" value="1"/>
</dbReference>
<feature type="signal peptide" evidence="1">
    <location>
        <begin position="1"/>
        <end position="36"/>
    </location>
</feature>
<dbReference type="Proteomes" id="UP000001558">
    <property type="component" value="Chromosome"/>
</dbReference>
<evidence type="ECO:0000313" key="2">
    <source>
        <dbReference type="EMBL" id="ABO25142.1"/>
    </source>
</evidence>
<keyword evidence="3" id="KW-1185">Reference proteome</keyword>
<dbReference type="eggNOG" id="COG4775">
    <property type="taxonomic scope" value="Bacteria"/>
</dbReference>
<sequence length="429" mass="47689" precursor="true">MTNLLMAKISLTRLASRASRLFFTGLLALATQQALASDDLAPQVQVSSDDGTEAEYVAVPFIFATESLSTSVGAAAVVKHAGQRQASLFALGLGTANDSWVTYLGANDYQLPGVDSWLFSGEYYRARYTEGIFYIPGQEVGRAADAPERVVTQGDESFARLHLKYVLPWGRGAKGAAASLRSAPLGSQEWNPLTSGVSSIELTPFYTEQRLEGYESLPQSARGLELELAWDNRDDRENSKQGGRTSLTLTRDWGSSQRQSWTTWEFEQSLYLSLGQSGWFDSRVLAFNFYLADTPTWNDYDPNSHTNGRPPGFAGVGLGGFKRLRGYSGDQFTGRSALLYAAEYRLEPKWQPLQSLPVFRWFDIPWWQWTAFVEAGKVSDEFALDSLHSQMKTSFGAGIRFEVEGVVVRTDLAIGEEESQFWVMVNQPF</sequence>
<dbReference type="KEGG" id="slo:Shew_3276"/>